<dbReference type="PRINTS" id="PR00598">
    <property type="entry name" value="HTHMARR"/>
</dbReference>
<feature type="domain" description="HTH marR-type" evidence="4">
    <location>
        <begin position="10"/>
        <end position="142"/>
    </location>
</feature>
<dbReference type="eggNOG" id="COG1846">
    <property type="taxonomic scope" value="Bacteria"/>
</dbReference>
<protein>
    <submittedName>
        <fullName evidence="5">Transcriptional regulator, MarR family</fullName>
    </submittedName>
</protein>
<dbReference type="AlphaFoldDB" id="D0GIZ5"/>
<evidence type="ECO:0000313" key="5">
    <source>
        <dbReference type="EMBL" id="EEY35954.1"/>
    </source>
</evidence>
<dbReference type="PANTHER" id="PTHR42756:SF1">
    <property type="entry name" value="TRANSCRIPTIONAL REPRESSOR OF EMRAB OPERON"/>
    <property type="match status" value="1"/>
</dbReference>
<evidence type="ECO:0000256" key="2">
    <source>
        <dbReference type="ARBA" id="ARBA00023125"/>
    </source>
</evidence>
<organism evidence="5 6">
    <name type="scientific">Pseudoleptotrichia goodfellowii F0264</name>
    <dbReference type="NCBI Taxonomy" id="596323"/>
    <lineage>
        <taxon>Bacteria</taxon>
        <taxon>Fusobacteriati</taxon>
        <taxon>Fusobacteriota</taxon>
        <taxon>Fusobacteriia</taxon>
        <taxon>Fusobacteriales</taxon>
        <taxon>Leptotrichiaceae</taxon>
        <taxon>Pseudoleptotrichia</taxon>
    </lineage>
</organism>
<dbReference type="SMART" id="SM00347">
    <property type="entry name" value="HTH_MARR"/>
    <property type="match status" value="1"/>
</dbReference>
<gene>
    <name evidence="5" type="ORF">HMPREF0554_1267</name>
</gene>
<dbReference type="PROSITE" id="PS50995">
    <property type="entry name" value="HTH_MARR_2"/>
    <property type="match status" value="1"/>
</dbReference>
<name>D0GIZ5_9FUSO</name>
<reference evidence="5 6" key="1">
    <citation type="submission" date="2009-10" db="EMBL/GenBank/DDBJ databases">
        <authorList>
            <person name="Harkins D.M."/>
            <person name="Madupu R."/>
            <person name="Durkin A.S."/>
            <person name="Torralba M."/>
            <person name="Methe B."/>
            <person name="Sutton G.G."/>
            <person name="Strausberg R.L."/>
            <person name="Nelson K.E."/>
        </authorList>
    </citation>
    <scope>NUCLEOTIDE SEQUENCE [LARGE SCALE GENOMIC DNA]</scope>
    <source>
        <strain evidence="5 6">F0264</strain>
    </source>
</reference>
<evidence type="ECO:0000256" key="1">
    <source>
        <dbReference type="ARBA" id="ARBA00023015"/>
    </source>
</evidence>
<keyword evidence="1" id="KW-0805">Transcription regulation</keyword>
<evidence type="ECO:0000313" key="6">
    <source>
        <dbReference type="Proteomes" id="UP000004226"/>
    </source>
</evidence>
<dbReference type="InterPro" id="IPR036388">
    <property type="entry name" value="WH-like_DNA-bd_sf"/>
</dbReference>
<dbReference type="PANTHER" id="PTHR42756">
    <property type="entry name" value="TRANSCRIPTIONAL REGULATOR, MARR"/>
    <property type="match status" value="1"/>
</dbReference>
<comment type="caution">
    <text evidence="5">The sequence shown here is derived from an EMBL/GenBank/DDBJ whole genome shotgun (WGS) entry which is preliminary data.</text>
</comment>
<dbReference type="RefSeq" id="WP_006806452.1">
    <property type="nucleotide sequence ID" value="NZ_ADAD01000030.1"/>
</dbReference>
<dbReference type="GO" id="GO:0003700">
    <property type="term" value="F:DNA-binding transcription factor activity"/>
    <property type="evidence" value="ECO:0007669"/>
    <property type="project" value="InterPro"/>
</dbReference>
<evidence type="ECO:0000256" key="3">
    <source>
        <dbReference type="ARBA" id="ARBA00023163"/>
    </source>
</evidence>
<dbReference type="InterPro" id="IPR036390">
    <property type="entry name" value="WH_DNA-bd_sf"/>
</dbReference>
<dbReference type="Gene3D" id="1.10.10.10">
    <property type="entry name" value="Winged helix-like DNA-binding domain superfamily/Winged helix DNA-binding domain"/>
    <property type="match status" value="1"/>
</dbReference>
<dbReference type="InterPro" id="IPR000835">
    <property type="entry name" value="HTH_MarR-typ"/>
</dbReference>
<keyword evidence="3" id="KW-0804">Transcription</keyword>
<evidence type="ECO:0000259" key="4">
    <source>
        <dbReference type="PROSITE" id="PS50995"/>
    </source>
</evidence>
<dbReference type="SUPFAM" id="SSF46785">
    <property type="entry name" value="Winged helix' DNA-binding domain"/>
    <property type="match status" value="1"/>
</dbReference>
<keyword evidence="2" id="KW-0238">DNA-binding</keyword>
<accession>D0GIZ5</accession>
<dbReference type="Pfam" id="PF01047">
    <property type="entry name" value="MarR"/>
    <property type="match status" value="1"/>
</dbReference>
<keyword evidence="6" id="KW-1185">Reference proteome</keyword>
<dbReference type="GO" id="GO:0003677">
    <property type="term" value="F:DNA binding"/>
    <property type="evidence" value="ECO:0007669"/>
    <property type="project" value="UniProtKB-KW"/>
</dbReference>
<dbReference type="Proteomes" id="UP000004226">
    <property type="component" value="Unassembled WGS sequence"/>
</dbReference>
<sequence length="144" mass="16822">MNTEWEKNSSIHLQIILQRVVKTINSKVGKDFRDKGLTVSQFSVLDVLYTKGEMRICELIKKVLSTSGNMTVVIKNMEQRDWLYRNISETDKRAFIVGLTEKGKKLFESVLPEHRAEIEKTYSIITSEEKKQLIDILRKFKNIE</sequence>
<dbReference type="EMBL" id="ADAD01000030">
    <property type="protein sequence ID" value="EEY35954.1"/>
    <property type="molecule type" value="Genomic_DNA"/>
</dbReference>
<proteinExistence type="predicted"/>